<evidence type="ECO:0000313" key="2">
    <source>
        <dbReference type="EnsemblProtists" id="EOD34155"/>
    </source>
</evidence>
<dbReference type="STRING" id="2903.R1F5F9"/>
<dbReference type="Gene3D" id="2.60.120.10">
    <property type="entry name" value="Jelly Rolls"/>
    <property type="match status" value="1"/>
</dbReference>
<dbReference type="PaxDb" id="2903-EOD34155"/>
<dbReference type="AlphaFoldDB" id="A0A0D3KEH0"/>
<keyword evidence="1" id="KW-0732">Signal</keyword>
<dbReference type="eggNOG" id="ENOG502SAAQ">
    <property type="taxonomic scope" value="Eukaryota"/>
</dbReference>
<dbReference type="GeneID" id="17279426"/>
<dbReference type="RefSeq" id="XP_005786584.1">
    <property type="nucleotide sequence ID" value="XM_005786527.1"/>
</dbReference>
<reference evidence="2" key="2">
    <citation type="submission" date="2024-10" db="UniProtKB">
        <authorList>
            <consortium name="EnsemblProtists"/>
        </authorList>
    </citation>
    <scope>IDENTIFICATION</scope>
</reference>
<dbReference type="InterPro" id="IPR014710">
    <property type="entry name" value="RmlC-like_jellyroll"/>
</dbReference>
<dbReference type="KEGG" id="ehx:EMIHUDRAFT_228822"/>
<name>A0A0D3KEH0_EMIH1</name>
<dbReference type="SUPFAM" id="SSF51182">
    <property type="entry name" value="RmlC-like cupins"/>
    <property type="match status" value="1"/>
</dbReference>
<reference evidence="3" key="1">
    <citation type="journal article" date="2013" name="Nature">
        <title>Pan genome of the phytoplankton Emiliania underpins its global distribution.</title>
        <authorList>
            <person name="Read B.A."/>
            <person name="Kegel J."/>
            <person name="Klute M.J."/>
            <person name="Kuo A."/>
            <person name="Lefebvre S.C."/>
            <person name="Maumus F."/>
            <person name="Mayer C."/>
            <person name="Miller J."/>
            <person name="Monier A."/>
            <person name="Salamov A."/>
            <person name="Young J."/>
            <person name="Aguilar M."/>
            <person name="Claverie J.M."/>
            <person name="Frickenhaus S."/>
            <person name="Gonzalez K."/>
            <person name="Herman E.K."/>
            <person name="Lin Y.C."/>
            <person name="Napier J."/>
            <person name="Ogata H."/>
            <person name="Sarno A.F."/>
            <person name="Shmutz J."/>
            <person name="Schroeder D."/>
            <person name="de Vargas C."/>
            <person name="Verret F."/>
            <person name="von Dassow P."/>
            <person name="Valentin K."/>
            <person name="Van de Peer Y."/>
            <person name="Wheeler G."/>
            <person name="Dacks J.B."/>
            <person name="Delwiche C.F."/>
            <person name="Dyhrman S.T."/>
            <person name="Glockner G."/>
            <person name="John U."/>
            <person name="Richards T."/>
            <person name="Worden A.Z."/>
            <person name="Zhang X."/>
            <person name="Grigoriev I.V."/>
            <person name="Allen A.E."/>
            <person name="Bidle K."/>
            <person name="Borodovsky M."/>
            <person name="Bowler C."/>
            <person name="Brownlee C."/>
            <person name="Cock J.M."/>
            <person name="Elias M."/>
            <person name="Gladyshev V.N."/>
            <person name="Groth M."/>
            <person name="Guda C."/>
            <person name="Hadaegh A."/>
            <person name="Iglesias-Rodriguez M.D."/>
            <person name="Jenkins J."/>
            <person name="Jones B.M."/>
            <person name="Lawson T."/>
            <person name="Leese F."/>
            <person name="Lindquist E."/>
            <person name="Lobanov A."/>
            <person name="Lomsadze A."/>
            <person name="Malik S.B."/>
            <person name="Marsh M.E."/>
            <person name="Mackinder L."/>
            <person name="Mock T."/>
            <person name="Mueller-Roeber B."/>
            <person name="Pagarete A."/>
            <person name="Parker M."/>
            <person name="Probert I."/>
            <person name="Quesneville H."/>
            <person name="Raines C."/>
            <person name="Rensing S.A."/>
            <person name="Riano-Pachon D.M."/>
            <person name="Richier S."/>
            <person name="Rokitta S."/>
            <person name="Shiraiwa Y."/>
            <person name="Soanes D.M."/>
            <person name="van der Giezen M."/>
            <person name="Wahlund T.M."/>
            <person name="Williams B."/>
            <person name="Wilson W."/>
            <person name="Wolfe G."/>
            <person name="Wurch L.L."/>
        </authorList>
    </citation>
    <scope>NUCLEOTIDE SEQUENCE</scope>
</reference>
<evidence type="ECO:0008006" key="4">
    <source>
        <dbReference type="Google" id="ProtNLM"/>
    </source>
</evidence>
<sequence>MQLSSLLTSPLLLALPVAFLAGRWSAANKLPPPIKLGRVEPDVVRHLYSPPAAHGVVSIPSVVRDARGAVHNLMIGSFRFNVLETRAGVARSGDVHRSDQLDFVFKGRVSVTTREGGVDVTRNYGAGDFLVIPAFVPHIFRFLNETVMAEWWSGPFEARYYRPYRAEVDGSLQRARGATQLRE</sequence>
<organism evidence="2 3">
    <name type="scientific">Emiliania huxleyi (strain CCMP1516)</name>
    <dbReference type="NCBI Taxonomy" id="280463"/>
    <lineage>
        <taxon>Eukaryota</taxon>
        <taxon>Haptista</taxon>
        <taxon>Haptophyta</taxon>
        <taxon>Prymnesiophyceae</taxon>
        <taxon>Isochrysidales</taxon>
        <taxon>Noelaerhabdaceae</taxon>
        <taxon>Emiliania</taxon>
    </lineage>
</organism>
<accession>A0A0D3KEH0</accession>
<feature type="signal peptide" evidence="1">
    <location>
        <begin position="1"/>
        <end position="26"/>
    </location>
</feature>
<dbReference type="InterPro" id="IPR011051">
    <property type="entry name" value="RmlC_Cupin_sf"/>
</dbReference>
<keyword evidence="3" id="KW-1185">Reference proteome</keyword>
<proteinExistence type="predicted"/>
<evidence type="ECO:0000256" key="1">
    <source>
        <dbReference type="SAM" id="SignalP"/>
    </source>
</evidence>
<dbReference type="Proteomes" id="UP000013827">
    <property type="component" value="Unassembled WGS sequence"/>
</dbReference>
<evidence type="ECO:0000313" key="3">
    <source>
        <dbReference type="Proteomes" id="UP000013827"/>
    </source>
</evidence>
<protein>
    <recommendedName>
        <fullName evidence="4">Cupin 2 conserved barrel domain-containing protein</fullName>
    </recommendedName>
</protein>
<dbReference type="HOGENOM" id="CLU_1477738_0_0_1"/>
<dbReference type="EnsemblProtists" id="EOD34155">
    <property type="protein sequence ID" value="EOD34155"/>
    <property type="gene ID" value="EMIHUDRAFT_228822"/>
</dbReference>
<dbReference type="CDD" id="cd02208">
    <property type="entry name" value="cupin_RmlC-like"/>
    <property type="match status" value="1"/>
</dbReference>
<feature type="chain" id="PRO_5044211053" description="Cupin 2 conserved barrel domain-containing protein" evidence="1">
    <location>
        <begin position="27"/>
        <end position="183"/>
    </location>
</feature>